<keyword evidence="4" id="KW-1185">Reference proteome</keyword>
<proteinExistence type="predicted"/>
<dbReference type="CDD" id="cd03408">
    <property type="entry name" value="SPFH_like_u1"/>
    <property type="match status" value="1"/>
</dbReference>
<dbReference type="PANTHER" id="PTHR37826">
    <property type="entry name" value="FLOTILLIN BAND_7_5 DOMAIN PROTEIN"/>
    <property type="match status" value="1"/>
</dbReference>
<evidence type="ECO:0000313" key="3">
    <source>
        <dbReference type="EMBL" id="MVN59612.1"/>
    </source>
</evidence>
<dbReference type="SUPFAM" id="SSF117892">
    <property type="entry name" value="Band 7/SPFH domain"/>
    <property type="match status" value="1"/>
</dbReference>
<accession>A0A7K1T7N0</accession>
<dbReference type="InterPro" id="IPR025874">
    <property type="entry name" value="DZR"/>
</dbReference>
<protein>
    <submittedName>
        <fullName evidence="3">Zinc-ribbon domain-containing protein</fullName>
    </submittedName>
</protein>
<dbReference type="Pfam" id="PF12773">
    <property type="entry name" value="DZR"/>
    <property type="match status" value="1"/>
</dbReference>
<dbReference type="InterPro" id="IPR033880">
    <property type="entry name" value="SPFH_YdjI"/>
</dbReference>
<name>A0A7K1T7N0_9ACTN</name>
<dbReference type="Proteomes" id="UP000488839">
    <property type="component" value="Unassembled WGS sequence"/>
</dbReference>
<dbReference type="RefSeq" id="WP_114540371.1">
    <property type="nucleotide sequence ID" value="NZ_WPOO01000022.1"/>
</dbReference>
<evidence type="ECO:0000313" key="4">
    <source>
        <dbReference type="Proteomes" id="UP000488839"/>
    </source>
</evidence>
<comment type="caution">
    <text evidence="3">The sequence shown here is derived from an EMBL/GenBank/DDBJ whole genome shotgun (WGS) entry which is preliminary data.</text>
</comment>
<evidence type="ECO:0000259" key="2">
    <source>
        <dbReference type="Pfam" id="PF13421"/>
    </source>
</evidence>
<sequence>MAIVSVVKYDGNPDVFAWKYPDSELGTWTQLIVNESQQAILFKGGQALDVFEAGRHTLSTNNIPFLETIINLPFGGQSPFSAEVWFVSKQFNLDVKWGTPSPIQIQDPVFGVFVPVRSHGVFGIQIDDAKRFLVKLVGTLPSFTKNDIMRYFRGVYVARVKDAISTYIIERKIGILEINRYLDELSDYLQERIEPVMAEYGISLTNFFVNDISVPEDDPAVVTLKQALAKRAEMELLGYTYVQERSFDTLEGAATNPGSTASDLMGAGLGLGMGIGMGGGVGGAFADVARNLNVSGSSRTCPSCGSAVPSGQKFCGSCGWDMAKPAPGAAAEDAGFCTECGAPLAASMKFCGQCGHAVASDGVPGTENSEEAGSDGR</sequence>
<dbReference type="AlphaFoldDB" id="A0A7K1T7N0"/>
<dbReference type="EMBL" id="WPOO01000022">
    <property type="protein sequence ID" value="MVN59612.1"/>
    <property type="molecule type" value="Genomic_DNA"/>
</dbReference>
<dbReference type="PANTHER" id="PTHR37826:SF2">
    <property type="entry name" value="ZINC-RIBBON DOMAIN-CONTAINING PROTEIN"/>
    <property type="match status" value="1"/>
</dbReference>
<organism evidence="3 4">
    <name type="scientific">Adlercreutzia rubneri</name>
    <dbReference type="NCBI Taxonomy" id="2916441"/>
    <lineage>
        <taxon>Bacteria</taxon>
        <taxon>Bacillati</taxon>
        <taxon>Actinomycetota</taxon>
        <taxon>Coriobacteriia</taxon>
        <taxon>Eggerthellales</taxon>
        <taxon>Eggerthellaceae</taxon>
        <taxon>Adlercreutzia</taxon>
    </lineage>
</organism>
<dbReference type="InterPro" id="IPR036013">
    <property type="entry name" value="Band_7/SPFH_dom_sf"/>
</dbReference>
<feature type="domain" description="SPFH" evidence="2">
    <location>
        <begin position="21"/>
        <end position="229"/>
    </location>
</feature>
<feature type="domain" description="DZANK-type" evidence="1">
    <location>
        <begin position="301"/>
        <end position="355"/>
    </location>
</feature>
<reference evidence="3 4" key="1">
    <citation type="submission" date="2019-11" db="EMBL/GenBank/DDBJ databases">
        <title>Whole genome shotgun sequencing (WGS) data from Adlercreutzia equolifaciens ResAG-91, Eggerthella lenta MRI-F36, MRI-F37, MRI-F40, ResAG-49, ResAG-88, ResAG-121, ResAG-145, and Gordonibacter sp. ResAG-5, ResAG-26, ResAG-43, ResAG-50, ResAG-59.</title>
        <authorList>
            <person name="Stoll D.A."/>
            <person name="Danylec N."/>
            <person name="Franz C.M.A.P."/>
            <person name="Huch M."/>
        </authorList>
    </citation>
    <scope>NUCLEOTIDE SEQUENCE [LARGE SCALE GENOMIC DNA]</scope>
    <source>
        <strain evidence="3 4">ResAG-91</strain>
    </source>
</reference>
<evidence type="ECO:0000259" key="1">
    <source>
        <dbReference type="Pfam" id="PF12773"/>
    </source>
</evidence>
<gene>
    <name evidence="3" type="ORF">GO707_10305</name>
</gene>
<dbReference type="Pfam" id="PF13421">
    <property type="entry name" value="Band_7_1"/>
    <property type="match status" value="1"/>
</dbReference>